<accession>A0A2C8AVM5</accession>
<dbReference type="PROSITE" id="PS51898">
    <property type="entry name" value="TYR_RECOMBINASE"/>
    <property type="match status" value="1"/>
</dbReference>
<keyword evidence="1" id="KW-0229">DNA integration</keyword>
<evidence type="ECO:0000313" key="6">
    <source>
        <dbReference type="Proteomes" id="UP000250080"/>
    </source>
</evidence>
<dbReference type="InterPro" id="IPR050090">
    <property type="entry name" value="Tyrosine_recombinase_XerCD"/>
</dbReference>
<dbReference type="Pfam" id="PF14659">
    <property type="entry name" value="Phage_int_SAM_3"/>
    <property type="match status" value="1"/>
</dbReference>
<dbReference type="PROSITE" id="PS51900">
    <property type="entry name" value="CB"/>
    <property type="match status" value="1"/>
</dbReference>
<evidence type="ECO:0000256" key="4">
    <source>
        <dbReference type="SAM" id="MobiDB-lite"/>
    </source>
</evidence>
<evidence type="ECO:0000256" key="1">
    <source>
        <dbReference type="ARBA" id="ARBA00022908"/>
    </source>
</evidence>
<evidence type="ECO:0000256" key="3">
    <source>
        <dbReference type="ARBA" id="ARBA00023172"/>
    </source>
</evidence>
<dbReference type="Gene3D" id="1.10.150.130">
    <property type="match status" value="1"/>
</dbReference>
<dbReference type="Pfam" id="PF00589">
    <property type="entry name" value="Phage_integrase"/>
    <property type="match status" value="1"/>
</dbReference>
<evidence type="ECO:0000313" key="5">
    <source>
        <dbReference type="EMBL" id="SCQ82080.1"/>
    </source>
</evidence>
<feature type="region of interest" description="Disordered" evidence="4">
    <location>
        <begin position="1"/>
        <end position="43"/>
    </location>
</feature>
<reference evidence="5 6" key="1">
    <citation type="submission" date="2016-09" db="EMBL/GenBank/DDBJ databases">
        <authorList>
            <person name="Laine KS P."/>
        </authorList>
    </citation>
    <scope>NUCLEOTIDE SEQUENCE [LARGE SCALE GENOMIC DNA]</scope>
    <source>
        <strain evidence="5">PFRJS-23</strain>
    </source>
</reference>
<proteinExistence type="predicted"/>
<dbReference type="InterPro" id="IPR004107">
    <property type="entry name" value="Integrase_SAM-like_N"/>
</dbReference>
<dbReference type="InterPro" id="IPR044068">
    <property type="entry name" value="CB"/>
</dbReference>
<dbReference type="EMBL" id="LT618793">
    <property type="protein sequence ID" value="SCQ82080.1"/>
    <property type="molecule type" value="Genomic_DNA"/>
</dbReference>
<keyword evidence="2" id="KW-0238">DNA-binding</keyword>
<dbReference type="PANTHER" id="PTHR30349">
    <property type="entry name" value="PHAGE INTEGRASE-RELATED"/>
    <property type="match status" value="1"/>
</dbReference>
<protein>
    <submittedName>
        <fullName evidence="5">Site-specific recombinase, phage integrase family</fullName>
    </submittedName>
</protein>
<dbReference type="CDD" id="cd01189">
    <property type="entry name" value="INT_ICEBs1_C_like"/>
    <property type="match status" value="1"/>
</dbReference>
<dbReference type="SUPFAM" id="SSF56349">
    <property type="entry name" value="DNA breaking-rejoining enzymes"/>
    <property type="match status" value="1"/>
</dbReference>
<dbReference type="Proteomes" id="UP000250080">
    <property type="component" value="Chromosome I"/>
</dbReference>
<dbReference type="GO" id="GO:0015074">
    <property type="term" value="P:DNA integration"/>
    <property type="evidence" value="ECO:0007669"/>
    <property type="project" value="UniProtKB-KW"/>
</dbReference>
<dbReference type="OMA" id="RNSARWM"/>
<dbReference type="GO" id="GO:0006310">
    <property type="term" value="P:DNA recombination"/>
    <property type="evidence" value="ECO:0007669"/>
    <property type="project" value="UniProtKB-KW"/>
</dbReference>
<dbReference type="InterPro" id="IPR002104">
    <property type="entry name" value="Integrase_catalytic"/>
</dbReference>
<dbReference type="InterPro" id="IPR013762">
    <property type="entry name" value="Integrase-like_cat_sf"/>
</dbReference>
<dbReference type="InterPro" id="IPR010998">
    <property type="entry name" value="Integrase_recombinase_N"/>
</dbReference>
<organism evidence="5 6">
    <name type="scientific">Propionibacterium freudenreichii</name>
    <dbReference type="NCBI Taxonomy" id="1744"/>
    <lineage>
        <taxon>Bacteria</taxon>
        <taxon>Bacillati</taxon>
        <taxon>Actinomycetota</taxon>
        <taxon>Actinomycetes</taxon>
        <taxon>Propionibacteriales</taxon>
        <taxon>Propionibacteriaceae</taxon>
        <taxon>Propionibacterium</taxon>
    </lineage>
</organism>
<dbReference type="InterPro" id="IPR011010">
    <property type="entry name" value="DNA_brk_join_enz"/>
</dbReference>
<name>A0A2C8AVM5_9ACTN</name>
<feature type="compositionally biased region" description="Basic residues" evidence="4">
    <location>
        <begin position="22"/>
        <end position="33"/>
    </location>
</feature>
<evidence type="ECO:0000256" key="2">
    <source>
        <dbReference type="ARBA" id="ARBA00023125"/>
    </source>
</evidence>
<dbReference type="GO" id="GO:0003677">
    <property type="term" value="F:DNA binding"/>
    <property type="evidence" value="ECO:0007669"/>
    <property type="project" value="UniProtKB-UniRule"/>
</dbReference>
<dbReference type="PANTHER" id="PTHR30349:SF91">
    <property type="entry name" value="INTA PROTEIN"/>
    <property type="match status" value="1"/>
</dbReference>
<dbReference type="AlphaFoldDB" id="A0A2C8AVM5"/>
<keyword evidence="3" id="KW-0233">DNA recombination</keyword>
<dbReference type="RefSeq" id="WP_013160119.1">
    <property type="nucleotide sequence ID" value="NZ_CCYQ01000017.1"/>
</dbReference>
<sequence length="429" mass="47951">MAPRGTPAERAADAAETSQKAQARRSRTRRRGRGSIQSYQTAAGKRWRYQIWVPVDPEQPDLGEKKFSRGGFSTAADADAALQDALKRRDQQEKFGGKVPTLGVYADAWVEGLKLADSTIAGYNKIIRNHLRPQLGHYPLDKLTPTRIARHYRDLEQHGRKDEQDKGGPLSANTVHKAHVVLGAILDAAIEDGHIATNPAKRKAAKAPTTSQMRAEKPELVTWTADQLAAFLAWDRDELQDELFALWWVIANTGMRRSEALALKWSDVNIKTSQVSIRRAINTEDWTKTKTTKTGNARVIDVDAATLKAIASYKVARAELSFELARADAYIFGDDDGQPRSPDAMTSRWDRRLKWAVKVKRFEHLPRVTLKGLRHTHATILMELGVPPKVVQERLGHSTITTTMNIYSHVTPTMQKNAVDRFASRLAGT</sequence>
<gene>
    <name evidence="5" type="ORF">PFR_JS23_2114</name>
</gene>
<dbReference type="Gene3D" id="1.10.443.10">
    <property type="entry name" value="Intergrase catalytic core"/>
    <property type="match status" value="1"/>
</dbReference>